<keyword evidence="5" id="KW-0539">Nucleus</keyword>
<evidence type="ECO:0000313" key="8">
    <source>
        <dbReference type="Proteomes" id="UP000038010"/>
    </source>
</evidence>
<evidence type="ECO:0000313" key="7">
    <source>
        <dbReference type="EMBL" id="KPI44966.1"/>
    </source>
</evidence>
<keyword evidence="2" id="KW-0805">Transcription regulation</keyword>
<evidence type="ECO:0000256" key="1">
    <source>
        <dbReference type="ARBA" id="ARBA00004123"/>
    </source>
</evidence>
<dbReference type="EMBL" id="LFJN01000002">
    <property type="protein sequence ID" value="KPI44966.1"/>
    <property type="molecule type" value="Genomic_DNA"/>
</dbReference>
<proteinExistence type="predicted"/>
<keyword evidence="8" id="KW-1185">Reference proteome</keyword>
<evidence type="ECO:0000256" key="6">
    <source>
        <dbReference type="SAM" id="MobiDB-lite"/>
    </source>
</evidence>
<organism evidence="7 8">
    <name type="scientific">Cyphellophora attinorum</name>
    <dbReference type="NCBI Taxonomy" id="1664694"/>
    <lineage>
        <taxon>Eukaryota</taxon>
        <taxon>Fungi</taxon>
        <taxon>Dikarya</taxon>
        <taxon>Ascomycota</taxon>
        <taxon>Pezizomycotina</taxon>
        <taxon>Eurotiomycetes</taxon>
        <taxon>Chaetothyriomycetidae</taxon>
        <taxon>Chaetothyriales</taxon>
        <taxon>Cyphellophoraceae</taxon>
        <taxon>Cyphellophora</taxon>
    </lineage>
</organism>
<dbReference type="CDD" id="cd12148">
    <property type="entry name" value="fungal_TF_MHR"/>
    <property type="match status" value="1"/>
</dbReference>
<dbReference type="VEuPathDB" id="FungiDB:AB675_2421"/>
<evidence type="ECO:0000256" key="3">
    <source>
        <dbReference type="ARBA" id="ARBA00023125"/>
    </source>
</evidence>
<feature type="region of interest" description="Disordered" evidence="6">
    <location>
        <begin position="47"/>
        <end position="66"/>
    </location>
</feature>
<accession>A0A0N1HGS6</accession>
<evidence type="ECO:0008006" key="9">
    <source>
        <dbReference type="Google" id="ProtNLM"/>
    </source>
</evidence>
<dbReference type="GO" id="GO:0000976">
    <property type="term" value="F:transcription cis-regulatory region binding"/>
    <property type="evidence" value="ECO:0007669"/>
    <property type="project" value="TreeGrafter"/>
</dbReference>
<feature type="compositionally biased region" description="Basic and acidic residues" evidence="6">
    <location>
        <begin position="7"/>
        <end position="27"/>
    </location>
</feature>
<dbReference type="STRING" id="1664694.A0A0N1HGS6"/>
<dbReference type="Proteomes" id="UP000038010">
    <property type="component" value="Unassembled WGS sequence"/>
</dbReference>
<evidence type="ECO:0000256" key="5">
    <source>
        <dbReference type="ARBA" id="ARBA00023242"/>
    </source>
</evidence>
<dbReference type="AlphaFoldDB" id="A0A0N1HGS6"/>
<evidence type="ECO:0000256" key="4">
    <source>
        <dbReference type="ARBA" id="ARBA00023163"/>
    </source>
</evidence>
<dbReference type="GO" id="GO:0000981">
    <property type="term" value="F:DNA-binding transcription factor activity, RNA polymerase II-specific"/>
    <property type="evidence" value="ECO:0007669"/>
    <property type="project" value="TreeGrafter"/>
</dbReference>
<dbReference type="RefSeq" id="XP_018004929.1">
    <property type="nucleotide sequence ID" value="XM_018142394.1"/>
</dbReference>
<reference evidence="7 8" key="1">
    <citation type="submission" date="2015-06" db="EMBL/GenBank/DDBJ databases">
        <title>Draft genome of the ant-associated black yeast Phialophora attae CBS 131958.</title>
        <authorList>
            <person name="Moreno L.F."/>
            <person name="Stielow B.J."/>
            <person name="de Hoog S."/>
            <person name="Vicente V.A."/>
            <person name="Weiss V.A."/>
            <person name="de Vries M."/>
            <person name="Cruz L.M."/>
            <person name="Souza E.M."/>
        </authorList>
    </citation>
    <scope>NUCLEOTIDE SEQUENCE [LARGE SCALE GENOMIC DNA]</scope>
    <source>
        <strain evidence="7 8">CBS 131958</strain>
    </source>
</reference>
<comment type="subcellular location">
    <subcellularLocation>
        <location evidence="1">Nucleus</location>
    </subcellularLocation>
</comment>
<feature type="region of interest" description="Disordered" evidence="6">
    <location>
        <begin position="1"/>
        <end position="36"/>
    </location>
</feature>
<dbReference type="Gene3D" id="2.60.120.260">
    <property type="entry name" value="Galactose-binding domain-like"/>
    <property type="match status" value="1"/>
</dbReference>
<name>A0A0N1HGS6_9EURO</name>
<comment type="caution">
    <text evidence="7">The sequence shown here is derived from an EMBL/GenBank/DDBJ whole genome shotgun (WGS) entry which is preliminary data.</text>
</comment>
<dbReference type="InterPro" id="IPR008979">
    <property type="entry name" value="Galactose-bd-like_sf"/>
</dbReference>
<dbReference type="SUPFAM" id="SSF49785">
    <property type="entry name" value="Galactose-binding domain-like"/>
    <property type="match status" value="1"/>
</dbReference>
<keyword evidence="4" id="KW-0804">Transcription</keyword>
<dbReference type="InterPro" id="IPR051089">
    <property type="entry name" value="prtT"/>
</dbReference>
<sequence length="909" mass="100724">MPSSKGEPTDPELREKIKEEVKAEEKGGGAGSWSAWKAGELARRYEAQGGDYKDTGDNKNKAQKGEPEKNIKHLHNALLLPLNHPEIRDRLPTRHPRHAREDPFHDTTPFPTNPSQSSFRAQSLSTDPNTATCNPSTDPPIQRTYDLVDGPGPGCSYQSFIDYFTTPPSQPDGPAECASHCDASASCRAFNWFLDSATPDIGNCELANDFYNPAVVECGVEGNTNTYLGVWNATDWAPPAEIVINGGFESGCLEPWFFSDFTSDESMVPMVIDCESSGDCAPDGGCKYLSITGNGENGSTRDHIDAYIGQKPTLEDDVQYRLSASVRAPMGSVFRFTYPVHTSVKIRSEGTGEWVDVEGTLDGQNTGTFLIQMDAPGAAEFAIDNVKIEAIRIADVDSKLDGILELLSRNDPKNSPNGHTVGASNDDDFDVDQNPGTTKHMNAPFDGVVVEPYGRTPEPYPYIRPLCDYHCGIEREDASSQRISDSEYFTGLGLTWADLQDSLARYRLRQASFPFVVVPRDSTISSMMEESPCLLLAIAATVKSDDLLQQQRLSKRFTEVIARKVVVEGERSVGLLQGLLIYLAWYHFFWVPRSQQLYGHLQIAVGMVVDLGLDQALSDALAERCDLRLRKASIVDSSQLTDLSHDIEAQRAALGCFHLSSLVSAAVTKPNNFKLNDYLLKSARALQETAEVDTDALIYPLVRLDQIVEHARELYHEDKSGHGRTRLHTHAVHMLDRLEHWLASLSPVVQGSRLLQHAYRGAKIRILEMGLVYRFGPGLFYSEQLKQKTPPGIDVANPGLIQNLSFCTDAAKDYLDIFLADFTPNQYHAQPLEEWLRLIFAPFVLYRLCVGVREVPDWTVETARSTVDLEYYLRKIGDRLRASVDTSRSVAFGDAEEATPSSARPSGRV</sequence>
<feature type="region of interest" description="Disordered" evidence="6">
    <location>
        <begin position="95"/>
        <end position="141"/>
    </location>
</feature>
<feature type="compositionally biased region" description="Polar residues" evidence="6">
    <location>
        <begin position="109"/>
        <end position="136"/>
    </location>
</feature>
<dbReference type="PANTHER" id="PTHR31845">
    <property type="entry name" value="FINGER DOMAIN PROTEIN, PUTATIVE-RELATED"/>
    <property type="match status" value="1"/>
</dbReference>
<dbReference type="GO" id="GO:0005634">
    <property type="term" value="C:nucleus"/>
    <property type="evidence" value="ECO:0007669"/>
    <property type="project" value="UniProtKB-SubCell"/>
</dbReference>
<evidence type="ECO:0000256" key="2">
    <source>
        <dbReference type="ARBA" id="ARBA00023015"/>
    </source>
</evidence>
<keyword evidence="3" id="KW-0238">DNA-binding</keyword>
<dbReference type="PANTHER" id="PTHR31845:SF10">
    <property type="entry name" value="ZN(II)2CYS6 TRANSCRIPTION FACTOR (EUROFUNG)"/>
    <property type="match status" value="1"/>
</dbReference>
<gene>
    <name evidence="7" type="ORF">AB675_2421</name>
</gene>
<feature type="region of interest" description="Disordered" evidence="6">
    <location>
        <begin position="409"/>
        <end position="428"/>
    </location>
</feature>
<dbReference type="GeneID" id="28734274"/>
<protein>
    <recommendedName>
        <fullName evidence="9">Apple domain-containing protein</fullName>
    </recommendedName>
</protein>
<dbReference type="OrthoDB" id="5424793at2759"/>